<dbReference type="EMBL" id="QBLH01001127">
    <property type="protein sequence ID" value="TGZ53016.1"/>
    <property type="molecule type" value="Genomic_DNA"/>
</dbReference>
<comment type="caution">
    <text evidence="2">The sequence shown here is derived from an EMBL/GenBank/DDBJ whole genome shotgun (WGS) entry which is preliminary data.</text>
</comment>
<dbReference type="AlphaFoldDB" id="A0A4S2KTW9"/>
<protein>
    <submittedName>
        <fullName evidence="2">Uncharacterized protein</fullName>
    </submittedName>
</protein>
<name>A0A4S2KTW9_9HYME</name>
<dbReference type="Proteomes" id="UP000310200">
    <property type="component" value="Unassembled WGS sequence"/>
</dbReference>
<accession>A0A4S2KTW9</accession>
<evidence type="ECO:0000313" key="2">
    <source>
        <dbReference type="EMBL" id="TGZ53016.1"/>
    </source>
</evidence>
<evidence type="ECO:0000256" key="1">
    <source>
        <dbReference type="SAM" id="MobiDB-lite"/>
    </source>
</evidence>
<feature type="region of interest" description="Disordered" evidence="1">
    <location>
        <begin position="24"/>
        <end position="57"/>
    </location>
</feature>
<sequence length="339" mass="38906">MALSPETTALRKGAGICPFVKSGPQRGQWAETGSRGNARSAADEVVEKGEEKVGGKEKKVTQVDRRYVTRFYSVRRMPSLLASLVALGCVRRCGIRVASSWNGHEEKIIKRTLFRRNQVARQELGERSRLRFHPFPLAFSCSVEHWIHLRLASRLSHDGVVLGTWFLSRWIASWLSFLKSEKAVRRGFPESAATTPGLRFGPRDRAFIARRPFSYASRLSSSSCEASRFRNNGDIDCTLFQRRICVRSHTLSLVDELIRLYPFDIRNWQSSKSTDRGDVYDPRPMGQRFLRSRMSRQEDRPSWEMPYTGYGGLRATRLFGLAWDILLEWIHRLTLSTAF</sequence>
<organism evidence="2 3">
    <name type="scientific">Temnothorax longispinosus</name>
    <dbReference type="NCBI Taxonomy" id="300112"/>
    <lineage>
        <taxon>Eukaryota</taxon>
        <taxon>Metazoa</taxon>
        <taxon>Ecdysozoa</taxon>
        <taxon>Arthropoda</taxon>
        <taxon>Hexapoda</taxon>
        <taxon>Insecta</taxon>
        <taxon>Pterygota</taxon>
        <taxon>Neoptera</taxon>
        <taxon>Endopterygota</taxon>
        <taxon>Hymenoptera</taxon>
        <taxon>Apocrita</taxon>
        <taxon>Aculeata</taxon>
        <taxon>Formicoidea</taxon>
        <taxon>Formicidae</taxon>
        <taxon>Myrmicinae</taxon>
        <taxon>Temnothorax</taxon>
    </lineage>
</organism>
<feature type="compositionally biased region" description="Basic and acidic residues" evidence="1">
    <location>
        <begin position="41"/>
        <end position="57"/>
    </location>
</feature>
<reference evidence="2 3" key="1">
    <citation type="journal article" date="2019" name="Philos. Trans. R. Soc. Lond., B, Biol. Sci.">
        <title>Ant behaviour and brain gene expression of defending hosts depend on the ecological success of the intruding social parasite.</title>
        <authorList>
            <person name="Kaur R."/>
            <person name="Stoldt M."/>
            <person name="Jongepier E."/>
            <person name="Feldmeyer B."/>
            <person name="Menzel F."/>
            <person name="Bornberg-Bauer E."/>
            <person name="Foitzik S."/>
        </authorList>
    </citation>
    <scope>NUCLEOTIDE SEQUENCE [LARGE SCALE GENOMIC DNA]</scope>
    <source>
        <tissue evidence="2">Whole body</tissue>
    </source>
</reference>
<keyword evidence="3" id="KW-1185">Reference proteome</keyword>
<gene>
    <name evidence="2" type="ORF">DBV15_00546</name>
</gene>
<proteinExistence type="predicted"/>
<evidence type="ECO:0000313" key="3">
    <source>
        <dbReference type="Proteomes" id="UP000310200"/>
    </source>
</evidence>